<protein>
    <submittedName>
        <fullName evidence="1">Uncharacterized protein</fullName>
    </submittedName>
</protein>
<gene>
    <name evidence="1" type="ORF">SAMN05421837_107322</name>
</gene>
<reference evidence="2" key="1">
    <citation type="submission" date="2016-10" db="EMBL/GenBank/DDBJ databases">
        <authorList>
            <person name="Varghese N."/>
            <person name="Submissions S."/>
        </authorList>
    </citation>
    <scope>NUCLEOTIDE SEQUENCE [LARGE SCALE GENOMIC DNA]</scope>
    <source>
        <strain evidence="2">DSM 44654</strain>
    </source>
</reference>
<dbReference type="Proteomes" id="UP000198878">
    <property type="component" value="Unassembled WGS sequence"/>
</dbReference>
<dbReference type="RefSeq" id="WP_086681461.1">
    <property type="nucleotide sequence ID" value="NZ_FNUJ01000007.1"/>
</dbReference>
<dbReference type="EMBL" id="FNUJ01000007">
    <property type="protein sequence ID" value="SEF34326.1"/>
    <property type="molecule type" value="Genomic_DNA"/>
</dbReference>
<keyword evidence="2" id="KW-1185">Reference proteome</keyword>
<accession>A0A1H5R7E6</accession>
<evidence type="ECO:0000313" key="2">
    <source>
        <dbReference type="Proteomes" id="UP000198878"/>
    </source>
</evidence>
<organism evidence="1 2">
    <name type="scientific">Amycolatopsis pretoriensis</name>
    <dbReference type="NCBI Taxonomy" id="218821"/>
    <lineage>
        <taxon>Bacteria</taxon>
        <taxon>Bacillati</taxon>
        <taxon>Actinomycetota</taxon>
        <taxon>Actinomycetes</taxon>
        <taxon>Pseudonocardiales</taxon>
        <taxon>Pseudonocardiaceae</taxon>
        <taxon>Amycolatopsis</taxon>
    </lineage>
</organism>
<dbReference type="STRING" id="218821.SAMN05421837_107322"/>
<name>A0A1H5R7E6_9PSEU</name>
<proteinExistence type="predicted"/>
<dbReference type="AlphaFoldDB" id="A0A1H5R7E6"/>
<evidence type="ECO:0000313" key="1">
    <source>
        <dbReference type="EMBL" id="SEF34326.1"/>
    </source>
</evidence>
<sequence length="105" mass="11530">MLDPKTVALDAIAPAVARWRAARCGAARLAATAAQAEKDIIAALGDADIGTVDGRPVVRRDVQERQGFAFGLFRTEHPELADRYITRRRRESLKMPRLDTEAEAS</sequence>